<sequence length="518" mass="56696">MSSPTFNKDRHIKYFLRCLKTLLPHQYTAGDGGRMLLGFFVIAGLDLLGALQSSTTPEERQGYINWIYHCQHPSGGFRGFTGTKFGDDKLTGDNEAWDPANVPATFLALETLLILGDDLGRLKRRECLQWLPKLQRKDGSFGELLGAGEEIEGVLPVGALSFLERTEKGSNQTTILSPQSQRFDSLLKWLLSRQTHEMEDEDDEETDANEHSETEANASQLLETKNTAKINQQIGNLPDIPPFSSTSLTWTGFNGRLNKIADTCYCFWVTGALGIMGQGSLIDTAGLRHYLLDKTQHLIGGFGKAVGEPPDIYHSYLGMVALALVNEPAIQNTHQGSVSTISSISPGAALASQRSLVDTAIAAGVKIFCPSEFGIDTADSAASTYIPFLEDKIDTLSYLKTQQDKISWTTVITGCMFDWGLKIPGFGGWDIPARPATIFDGGDIPFEATNLDQVGMALAKCLKNPELTQNQYVYVNSFTTTQNKVLRALEQATGDKFTVTKGSVNGSWQDGANKVKER</sequence>
<evidence type="ECO:0000256" key="2">
    <source>
        <dbReference type="ARBA" id="ARBA00010497"/>
    </source>
</evidence>
<dbReference type="InterPro" id="IPR001330">
    <property type="entry name" value="Prenyltrans"/>
</dbReference>
<keyword evidence="11" id="KW-1185">Reference proteome</keyword>
<dbReference type="InterPro" id="IPR008930">
    <property type="entry name" value="Terpenoid_cyclase/PrenylTrfase"/>
</dbReference>
<evidence type="ECO:0000256" key="5">
    <source>
        <dbReference type="ARBA" id="ARBA00022723"/>
    </source>
</evidence>
<dbReference type="Gene3D" id="1.50.10.20">
    <property type="match status" value="2"/>
</dbReference>
<comment type="caution">
    <text evidence="10">The sequence shown here is derived from an EMBL/GenBank/DDBJ whole genome shotgun (WGS) entry which is preliminary data.</text>
</comment>
<dbReference type="PANTHER" id="PTHR11774:SF4">
    <property type="entry name" value="GERANYLGERANYL TRANSFERASE TYPE-1 SUBUNIT BETA"/>
    <property type="match status" value="1"/>
</dbReference>
<feature type="compositionally biased region" description="Acidic residues" evidence="8">
    <location>
        <begin position="198"/>
        <end position="207"/>
    </location>
</feature>
<evidence type="ECO:0000256" key="1">
    <source>
        <dbReference type="ARBA" id="ARBA00001947"/>
    </source>
</evidence>
<dbReference type="PANTHER" id="PTHR11774">
    <property type="entry name" value="GERANYLGERANYL TRANSFERASE TYPE BETA SUBUNIT"/>
    <property type="match status" value="1"/>
</dbReference>
<protein>
    <recommendedName>
        <fullName evidence="9">Prenyltransferase alpha-alpha toroid domain-containing protein</fullName>
    </recommendedName>
</protein>
<dbReference type="GO" id="GO:0005953">
    <property type="term" value="C:CAAX-protein geranylgeranyltransferase complex"/>
    <property type="evidence" value="ECO:0007669"/>
    <property type="project" value="TreeGrafter"/>
</dbReference>
<dbReference type="SUPFAM" id="SSF48239">
    <property type="entry name" value="Terpenoid cyclases/Protein prenyltransferases"/>
    <property type="match status" value="1"/>
</dbReference>
<dbReference type="SUPFAM" id="SSF51735">
    <property type="entry name" value="NAD(P)-binding Rossmann-fold domains"/>
    <property type="match status" value="1"/>
</dbReference>
<feature type="region of interest" description="Disordered" evidence="8">
    <location>
        <begin position="196"/>
        <end position="217"/>
    </location>
</feature>
<dbReference type="InterPro" id="IPR045089">
    <property type="entry name" value="PGGT1B-like"/>
</dbReference>
<name>A0A225B3M1_TALAT</name>
<dbReference type="AlphaFoldDB" id="A0A225B3M1"/>
<dbReference type="EMBL" id="LFMY01000003">
    <property type="protein sequence ID" value="OKL61886.1"/>
    <property type="molecule type" value="Genomic_DNA"/>
</dbReference>
<keyword evidence="5" id="KW-0479">Metal-binding</keyword>
<evidence type="ECO:0000313" key="10">
    <source>
        <dbReference type="EMBL" id="OKL61886.1"/>
    </source>
</evidence>
<dbReference type="InterPro" id="IPR036291">
    <property type="entry name" value="NAD(P)-bd_dom_sf"/>
</dbReference>
<organism evidence="10 11">
    <name type="scientific">Talaromyces atroroseus</name>
    <dbReference type="NCBI Taxonomy" id="1441469"/>
    <lineage>
        <taxon>Eukaryota</taxon>
        <taxon>Fungi</taxon>
        <taxon>Dikarya</taxon>
        <taxon>Ascomycota</taxon>
        <taxon>Pezizomycotina</taxon>
        <taxon>Eurotiomycetes</taxon>
        <taxon>Eurotiomycetidae</taxon>
        <taxon>Eurotiales</taxon>
        <taxon>Trichocomaceae</taxon>
        <taxon>Talaromyces</taxon>
        <taxon>Talaromyces sect. Trachyspermi</taxon>
    </lineage>
</organism>
<keyword evidence="6" id="KW-0677">Repeat</keyword>
<accession>A0A225B3M1</accession>
<dbReference type="OrthoDB" id="24893at2759"/>
<dbReference type="Proteomes" id="UP000214365">
    <property type="component" value="Unassembled WGS sequence"/>
</dbReference>
<keyword evidence="3" id="KW-0637">Prenyltransferase</keyword>
<evidence type="ECO:0000256" key="6">
    <source>
        <dbReference type="ARBA" id="ARBA00022737"/>
    </source>
</evidence>
<proteinExistence type="inferred from homology"/>
<comment type="cofactor">
    <cofactor evidence="1">
        <name>Zn(2+)</name>
        <dbReference type="ChEBI" id="CHEBI:29105"/>
    </cofactor>
</comment>
<dbReference type="RefSeq" id="XP_020122007.1">
    <property type="nucleotide sequence ID" value="XM_020264923.1"/>
</dbReference>
<feature type="domain" description="Prenyltransferase alpha-alpha toroid" evidence="9">
    <location>
        <begin position="6"/>
        <end position="149"/>
    </location>
</feature>
<keyword evidence="4" id="KW-0808">Transferase</keyword>
<evidence type="ECO:0000313" key="11">
    <source>
        <dbReference type="Proteomes" id="UP000214365"/>
    </source>
</evidence>
<evidence type="ECO:0000259" key="9">
    <source>
        <dbReference type="Pfam" id="PF00432"/>
    </source>
</evidence>
<dbReference type="GO" id="GO:0004662">
    <property type="term" value="F:CAAX-protein geranylgeranyltransferase activity"/>
    <property type="evidence" value="ECO:0007669"/>
    <property type="project" value="TreeGrafter"/>
</dbReference>
<evidence type="ECO:0000256" key="3">
    <source>
        <dbReference type="ARBA" id="ARBA00022602"/>
    </source>
</evidence>
<reference evidence="10 11" key="1">
    <citation type="submission" date="2015-06" db="EMBL/GenBank/DDBJ databases">
        <title>Talaromyces atroroseus IBT 11181 draft genome.</title>
        <authorList>
            <person name="Rasmussen K.B."/>
            <person name="Rasmussen S."/>
            <person name="Petersen B."/>
            <person name="Sicheritz-Ponten T."/>
            <person name="Mortensen U.H."/>
            <person name="Thrane U."/>
        </authorList>
    </citation>
    <scope>NUCLEOTIDE SEQUENCE [LARGE SCALE GENOMIC DNA]</scope>
    <source>
        <strain evidence="10 11">IBT 11181</strain>
    </source>
</reference>
<comment type="similarity">
    <text evidence="2">Belongs to the protein prenyltransferase subunit beta family.</text>
</comment>
<feature type="domain" description="Prenyltransferase alpha-alpha toroid" evidence="9">
    <location>
        <begin position="161"/>
        <end position="334"/>
    </location>
</feature>
<dbReference type="GeneID" id="31002592"/>
<evidence type="ECO:0000256" key="8">
    <source>
        <dbReference type="SAM" id="MobiDB-lite"/>
    </source>
</evidence>
<keyword evidence="7" id="KW-0862">Zinc</keyword>
<dbReference type="Pfam" id="PF00432">
    <property type="entry name" value="Prenyltrans"/>
    <property type="match status" value="2"/>
</dbReference>
<evidence type="ECO:0000256" key="7">
    <source>
        <dbReference type="ARBA" id="ARBA00022833"/>
    </source>
</evidence>
<dbReference type="STRING" id="1441469.A0A225B3M1"/>
<evidence type="ECO:0000256" key="4">
    <source>
        <dbReference type="ARBA" id="ARBA00022679"/>
    </source>
</evidence>
<gene>
    <name evidence="10" type="ORF">UA08_02837</name>
</gene>
<dbReference type="GO" id="GO:0046872">
    <property type="term" value="F:metal ion binding"/>
    <property type="evidence" value="ECO:0007669"/>
    <property type="project" value="UniProtKB-KW"/>
</dbReference>